<evidence type="ECO:0000313" key="4">
    <source>
        <dbReference type="Proteomes" id="UP001176806"/>
    </source>
</evidence>
<feature type="transmembrane region" description="Helical" evidence="1">
    <location>
        <begin position="12"/>
        <end position="33"/>
    </location>
</feature>
<keyword evidence="4" id="KW-1185">Reference proteome</keyword>
<sequence length="478" mass="54036">MCCLYIKPTKNIQNILSVLSFLLVVNVILLFSVNGNAQTLMSGVNLDPGTIVSENMLQVTGSTTFTLSNGIKVHYKFADKNKNDVQFKAISYGGFSLIKDCDFATAQVLSKVMPFFGLGDYSKTDLPKILAGKTANTSIHISNLTESISGSSITKDVETLLQMIHLHFVKPRFDADAYQVLMKHIDNDIIKRSHTINEKINDSITTTLYGNNNPKQRLFNHDFVKEVSYDKLKAVYKERFNNAADFEFFIVGDIQKSVLRTLLEQYIASIPTNDVKEMWQDNSEPWLQDTIDKDIPLKIEVAKSSVRIGYKKAMAYSLKNELIAKALGDILRLRFTENLREEVGGTYGLSIQASMLKRPLEQVSLQIAFDCNPDNVQQFISMASQEIKKITNGIIAQTDLDKTKANFLKERKLQENYNSYDMSLLINYFREGYNMNAPKNFKDLVNAITAKDLQSFAKALIKDSKSYEIVFSEGVDDR</sequence>
<dbReference type="SUPFAM" id="SSF63411">
    <property type="entry name" value="LuxS/MPP-like metallohydrolase"/>
    <property type="match status" value="2"/>
</dbReference>
<evidence type="ECO:0000256" key="1">
    <source>
        <dbReference type="SAM" id="Phobius"/>
    </source>
</evidence>
<proteinExistence type="predicted"/>
<organism evidence="3 4">
    <name type="scientific">Flavivirga jejuensis</name>
    <dbReference type="NCBI Taxonomy" id="870487"/>
    <lineage>
        <taxon>Bacteria</taxon>
        <taxon>Pseudomonadati</taxon>
        <taxon>Bacteroidota</taxon>
        <taxon>Flavobacteriia</taxon>
        <taxon>Flavobacteriales</taxon>
        <taxon>Flavobacteriaceae</taxon>
        <taxon>Flavivirga</taxon>
    </lineage>
</organism>
<dbReference type="Pfam" id="PF05193">
    <property type="entry name" value="Peptidase_M16_C"/>
    <property type="match status" value="1"/>
</dbReference>
<dbReference type="Gene3D" id="3.30.830.10">
    <property type="entry name" value="Metalloenzyme, LuxS/M16 peptidase-like"/>
    <property type="match status" value="2"/>
</dbReference>
<keyword evidence="1" id="KW-1133">Transmembrane helix</keyword>
<dbReference type="EMBL" id="JAUOEL010000003">
    <property type="protein sequence ID" value="MDO5974359.1"/>
    <property type="molecule type" value="Genomic_DNA"/>
</dbReference>
<protein>
    <submittedName>
        <fullName evidence="3">Insulinase family protein</fullName>
    </submittedName>
</protein>
<dbReference type="InterPro" id="IPR011249">
    <property type="entry name" value="Metalloenz_LuxS/M16"/>
</dbReference>
<keyword evidence="1" id="KW-0472">Membrane</keyword>
<gene>
    <name evidence="3" type="ORF">Q4Q40_09205</name>
</gene>
<feature type="domain" description="Peptidase M16 C-terminal" evidence="2">
    <location>
        <begin position="227"/>
        <end position="406"/>
    </location>
</feature>
<name>A0ABT8WMH4_9FLAO</name>
<accession>A0ABT8WMH4</accession>
<reference evidence="3" key="1">
    <citation type="submission" date="2023-07" db="EMBL/GenBank/DDBJ databases">
        <title>Two novel species in the genus Flavivirga.</title>
        <authorList>
            <person name="Kwon K."/>
        </authorList>
    </citation>
    <scope>NUCLEOTIDE SEQUENCE</scope>
    <source>
        <strain evidence="3">KACC 14158</strain>
    </source>
</reference>
<dbReference type="InterPro" id="IPR007863">
    <property type="entry name" value="Peptidase_M16_C"/>
</dbReference>
<evidence type="ECO:0000313" key="3">
    <source>
        <dbReference type="EMBL" id="MDO5974359.1"/>
    </source>
</evidence>
<dbReference type="Proteomes" id="UP001176806">
    <property type="component" value="Unassembled WGS sequence"/>
</dbReference>
<evidence type="ECO:0000259" key="2">
    <source>
        <dbReference type="Pfam" id="PF05193"/>
    </source>
</evidence>
<dbReference type="RefSeq" id="WP_303301501.1">
    <property type="nucleotide sequence ID" value="NZ_JAUOEL010000003.1"/>
</dbReference>
<comment type="caution">
    <text evidence="3">The sequence shown here is derived from an EMBL/GenBank/DDBJ whole genome shotgun (WGS) entry which is preliminary data.</text>
</comment>
<keyword evidence="1" id="KW-0812">Transmembrane</keyword>